<dbReference type="Pfam" id="PF08378">
    <property type="entry name" value="NERD"/>
    <property type="match status" value="1"/>
</dbReference>
<evidence type="ECO:0000259" key="2">
    <source>
        <dbReference type="PROSITE" id="PS50965"/>
    </source>
</evidence>
<accession>A0A2S3ZNU5</accession>
<evidence type="ECO:0000313" key="4">
    <source>
        <dbReference type="Proteomes" id="UP000237104"/>
    </source>
</evidence>
<dbReference type="Proteomes" id="UP000237104">
    <property type="component" value="Unassembled WGS sequence"/>
</dbReference>
<feature type="domain" description="NERD" evidence="2">
    <location>
        <begin position="137"/>
        <end position="260"/>
    </location>
</feature>
<proteinExistence type="predicted"/>
<evidence type="ECO:0000313" key="3">
    <source>
        <dbReference type="EMBL" id="POH70806.1"/>
    </source>
</evidence>
<comment type="caution">
    <text evidence="3">The sequence shown here is derived from an EMBL/GenBank/DDBJ whole genome shotgun (WGS) entry which is preliminary data.</text>
</comment>
<feature type="region of interest" description="Disordered" evidence="1">
    <location>
        <begin position="56"/>
        <end position="78"/>
    </location>
</feature>
<evidence type="ECO:0000256" key="1">
    <source>
        <dbReference type="SAM" id="MobiDB-lite"/>
    </source>
</evidence>
<reference evidence="3 4" key="1">
    <citation type="submission" date="2018-01" db="EMBL/GenBank/DDBJ databases">
        <title>Cryobacterium sp. nov., from glaciers in China.</title>
        <authorList>
            <person name="Liu Q."/>
            <person name="Xin Y.-H."/>
        </authorList>
    </citation>
    <scope>NUCLEOTIDE SEQUENCE [LARGE SCALE GENOMIC DNA]</scope>
    <source>
        <strain evidence="3 4">TMB1-8</strain>
    </source>
</reference>
<name>A0A2S3ZNU5_9MICO</name>
<dbReference type="EMBL" id="PPXF01000014">
    <property type="protein sequence ID" value="POH70806.1"/>
    <property type="molecule type" value="Genomic_DNA"/>
</dbReference>
<protein>
    <submittedName>
        <fullName evidence="3">NERD domain protein</fullName>
    </submittedName>
</protein>
<sequence>MSDVSGDAAVPPKRMRLRYAGQCRTCTSEIPAGTMAVYERQTKTVTCVECPTRPPHAAPEVASPSLALPPDGSHATGPELRAESVEVFTGTAGASAKREYERRRDRRDSRIRDEHPYLGKLILAVTDEPQSTRAWATGARGEEALGQRLDKLRLSHPGVYVLHDRRIPRTTANIDHIAVSAAGVFVIDAKKYQGRPSLRVEGGLFRPRTENLMVGSRDCTKQVNGVHKQVDLVRSALKSAGLEQIPVHGVLCFVDADWPLIGGAFIVDGVHVLWPRKAVDNLLKPGELNDQGAQHIHRTLASSFPPA</sequence>
<dbReference type="InterPro" id="IPR011528">
    <property type="entry name" value="NERD"/>
</dbReference>
<gene>
    <name evidence="3" type="ORF">C3B59_03815</name>
</gene>
<organism evidence="3 4">
    <name type="scientific">Cryobacterium zongtaii</name>
    <dbReference type="NCBI Taxonomy" id="1259217"/>
    <lineage>
        <taxon>Bacteria</taxon>
        <taxon>Bacillati</taxon>
        <taxon>Actinomycetota</taxon>
        <taxon>Actinomycetes</taxon>
        <taxon>Micrococcales</taxon>
        <taxon>Microbacteriaceae</taxon>
        <taxon>Cryobacterium</taxon>
    </lineage>
</organism>
<dbReference type="OrthoDB" id="4246706at2"/>
<dbReference type="PROSITE" id="PS50965">
    <property type="entry name" value="NERD"/>
    <property type="match status" value="1"/>
</dbReference>
<dbReference type="AlphaFoldDB" id="A0A2S3ZNU5"/>